<evidence type="ECO:0000256" key="7">
    <source>
        <dbReference type="SAM" id="Phobius"/>
    </source>
</evidence>
<dbReference type="Proteomes" id="UP001318860">
    <property type="component" value="Unassembled WGS sequence"/>
</dbReference>
<comment type="catalytic activity">
    <reaction evidence="6">
        <text>phosphate(in) + H(+)(in) = phosphate(out) + H(+)(out)</text>
        <dbReference type="Rhea" id="RHEA:29939"/>
        <dbReference type="ChEBI" id="CHEBI:15378"/>
        <dbReference type="ChEBI" id="CHEBI:43474"/>
    </reaction>
    <physiologicalReaction direction="right-to-left" evidence="6">
        <dbReference type="Rhea" id="RHEA:29941"/>
    </physiologicalReaction>
</comment>
<evidence type="ECO:0000256" key="2">
    <source>
        <dbReference type="ARBA" id="ARBA00022692"/>
    </source>
</evidence>
<dbReference type="SUPFAM" id="SSF103473">
    <property type="entry name" value="MFS general substrate transporter"/>
    <property type="match status" value="1"/>
</dbReference>
<dbReference type="InterPro" id="IPR020846">
    <property type="entry name" value="MFS_dom"/>
</dbReference>
<dbReference type="EMBL" id="JABTTQ020000001">
    <property type="protein sequence ID" value="KAK6164464.1"/>
    <property type="molecule type" value="Genomic_DNA"/>
</dbReference>
<evidence type="ECO:0000256" key="5">
    <source>
        <dbReference type="ARBA" id="ARBA00044504"/>
    </source>
</evidence>
<gene>
    <name evidence="9" type="ORF">DH2020_001328</name>
</gene>
<evidence type="ECO:0000313" key="10">
    <source>
        <dbReference type="Proteomes" id="UP001318860"/>
    </source>
</evidence>
<keyword evidence="10" id="KW-1185">Reference proteome</keyword>
<dbReference type="PROSITE" id="PS50850">
    <property type="entry name" value="MFS"/>
    <property type="match status" value="1"/>
</dbReference>
<feature type="transmembrane region" description="Helical" evidence="7">
    <location>
        <begin position="119"/>
        <end position="142"/>
    </location>
</feature>
<evidence type="ECO:0000259" key="8">
    <source>
        <dbReference type="PROSITE" id="PS50850"/>
    </source>
</evidence>
<evidence type="ECO:0000256" key="3">
    <source>
        <dbReference type="ARBA" id="ARBA00022989"/>
    </source>
</evidence>
<reference evidence="9 10" key="1">
    <citation type="journal article" date="2021" name="Comput. Struct. Biotechnol. J.">
        <title>De novo genome assembly of the potent medicinal plant Rehmannia glutinosa using nanopore technology.</title>
        <authorList>
            <person name="Ma L."/>
            <person name="Dong C."/>
            <person name="Song C."/>
            <person name="Wang X."/>
            <person name="Zheng X."/>
            <person name="Niu Y."/>
            <person name="Chen S."/>
            <person name="Feng W."/>
        </authorList>
    </citation>
    <scope>NUCLEOTIDE SEQUENCE [LARGE SCALE GENOMIC DNA]</scope>
    <source>
        <strain evidence="9">DH-2019</strain>
    </source>
</reference>
<comment type="similarity">
    <text evidence="5">Belongs to the major facilitator superfamily. Phosphate:H(+) symporter (TC 2.A.1.9) family.</text>
</comment>
<sequence>MSGENNLKVLNALDVAKTQCLPPNVSAAVNGVALIGTLAGQLFFGWLGDKMGRKKVYGVTLMLMCGCSIFSGLSFGHEPKTVMATLCFFRFWLGFGIGGDYPLSATIMSEYANKKTRGAFIAAVFAMQGFGILAGGIFGMILSSAFEARFKAPAYEVDPIGSTAPQADYV</sequence>
<dbReference type="Gene3D" id="1.20.1250.20">
    <property type="entry name" value="MFS general substrate transporter like domains"/>
    <property type="match status" value="1"/>
</dbReference>
<accession>A0ABR0XZ44</accession>
<dbReference type="PANTHER" id="PTHR24064">
    <property type="entry name" value="SOLUTE CARRIER FAMILY 22 MEMBER"/>
    <property type="match status" value="1"/>
</dbReference>
<evidence type="ECO:0000256" key="1">
    <source>
        <dbReference type="ARBA" id="ARBA00004141"/>
    </source>
</evidence>
<feature type="domain" description="Major facilitator superfamily (MFS) profile" evidence="8">
    <location>
        <begin position="1"/>
        <end position="170"/>
    </location>
</feature>
<keyword evidence="2 7" id="KW-0812">Transmembrane</keyword>
<evidence type="ECO:0000256" key="6">
    <source>
        <dbReference type="ARBA" id="ARBA00049011"/>
    </source>
</evidence>
<proteinExistence type="inferred from homology"/>
<keyword evidence="4 7" id="KW-0472">Membrane</keyword>
<feature type="transmembrane region" description="Helical" evidence="7">
    <location>
        <begin position="25"/>
        <end position="44"/>
    </location>
</feature>
<dbReference type="InterPro" id="IPR011701">
    <property type="entry name" value="MFS"/>
</dbReference>
<evidence type="ECO:0000313" key="9">
    <source>
        <dbReference type="EMBL" id="KAK6164464.1"/>
    </source>
</evidence>
<protein>
    <recommendedName>
        <fullName evidence="8">Major facilitator superfamily (MFS) profile domain-containing protein</fullName>
    </recommendedName>
</protein>
<comment type="caution">
    <text evidence="9">The sequence shown here is derived from an EMBL/GenBank/DDBJ whole genome shotgun (WGS) entry which is preliminary data.</text>
</comment>
<organism evidence="9 10">
    <name type="scientific">Rehmannia glutinosa</name>
    <name type="common">Chinese foxglove</name>
    <dbReference type="NCBI Taxonomy" id="99300"/>
    <lineage>
        <taxon>Eukaryota</taxon>
        <taxon>Viridiplantae</taxon>
        <taxon>Streptophyta</taxon>
        <taxon>Embryophyta</taxon>
        <taxon>Tracheophyta</taxon>
        <taxon>Spermatophyta</taxon>
        <taxon>Magnoliopsida</taxon>
        <taxon>eudicotyledons</taxon>
        <taxon>Gunneridae</taxon>
        <taxon>Pentapetalae</taxon>
        <taxon>asterids</taxon>
        <taxon>lamiids</taxon>
        <taxon>Lamiales</taxon>
        <taxon>Orobanchaceae</taxon>
        <taxon>Rehmannieae</taxon>
        <taxon>Rehmannia</taxon>
    </lineage>
</organism>
<comment type="subcellular location">
    <subcellularLocation>
        <location evidence="1">Membrane</location>
        <topology evidence="1">Multi-pass membrane protein</topology>
    </subcellularLocation>
</comment>
<keyword evidence="3 7" id="KW-1133">Transmembrane helix</keyword>
<name>A0ABR0XZ44_REHGL</name>
<dbReference type="Pfam" id="PF07690">
    <property type="entry name" value="MFS_1"/>
    <property type="match status" value="1"/>
</dbReference>
<evidence type="ECO:0000256" key="4">
    <source>
        <dbReference type="ARBA" id="ARBA00023136"/>
    </source>
</evidence>
<feature type="transmembrane region" description="Helical" evidence="7">
    <location>
        <begin position="56"/>
        <end position="75"/>
    </location>
</feature>
<dbReference type="InterPro" id="IPR036259">
    <property type="entry name" value="MFS_trans_sf"/>
</dbReference>